<dbReference type="HAMAP" id="MF_01609">
    <property type="entry name" value="Glu_cys_ligase_2"/>
    <property type="match status" value="1"/>
</dbReference>
<evidence type="ECO:0000313" key="7">
    <source>
        <dbReference type="Proteomes" id="UP001150259"/>
    </source>
</evidence>
<dbReference type="Pfam" id="PF04107">
    <property type="entry name" value="GCS2"/>
    <property type="match status" value="1"/>
</dbReference>
<dbReference type="PANTHER" id="PTHR36510">
    <property type="entry name" value="GLUTAMATE--CYSTEINE LIGASE 2-RELATED"/>
    <property type="match status" value="1"/>
</dbReference>
<dbReference type="EMBL" id="JAPFQL010000023">
    <property type="protein sequence ID" value="MDC5697028.1"/>
    <property type="molecule type" value="Genomic_DNA"/>
</dbReference>
<dbReference type="PANTHER" id="PTHR36510:SF1">
    <property type="entry name" value="GLUTAMATE--CYSTEINE LIGASE 2-RELATED"/>
    <property type="match status" value="1"/>
</dbReference>
<dbReference type="RefSeq" id="WP_272461601.1">
    <property type="nucleotide sequence ID" value="NZ_JAPFQL010000023.1"/>
</dbReference>
<organism evidence="6 7">
    <name type="scientific">Intrasporangium calvum</name>
    <dbReference type="NCBI Taxonomy" id="53358"/>
    <lineage>
        <taxon>Bacteria</taxon>
        <taxon>Bacillati</taxon>
        <taxon>Actinomycetota</taxon>
        <taxon>Actinomycetes</taxon>
        <taxon>Micrococcales</taxon>
        <taxon>Intrasporangiaceae</taxon>
        <taxon>Intrasporangium</taxon>
    </lineage>
</organism>
<protein>
    <recommendedName>
        <fullName evidence="5">Putative glutamate--cysteine ligase 2</fullName>
        <ecNumber evidence="5">6.3.2.2</ecNumber>
    </recommendedName>
    <alternativeName>
        <fullName evidence="5">Gamma-glutamylcysteine synthetase 2</fullName>
        <shortName evidence="5">GCS 2</shortName>
        <shortName evidence="5">Gamma-GCS 2</shortName>
    </alternativeName>
</protein>
<comment type="similarity">
    <text evidence="5">Belongs to the glutamate--cysteine ligase type 2 family. YbdK subfamily.</text>
</comment>
<dbReference type="SUPFAM" id="SSF55931">
    <property type="entry name" value="Glutamine synthetase/guanido kinase"/>
    <property type="match status" value="1"/>
</dbReference>
<sequence length="374" mass="41408">MVRTVGVEEEMLLVDVKNGRPKSVSGQLVLRAAMQQQAVAGLGVHGALEGEFQQQMIETHTAPVESLDDLDREVRHWRSEAYTAARKVGSSVAALGTSPLPVTPLPVESVRYAWMHDRYQIVARQHLTCGLHVHVAIESDEEGVGVLDRVRVWLPTLLALSANSPFWNGEDTGFASWRSQSFGRWPSNGPTEIFGSAEAYQRMVRDMTMSSVILDEGMVYFDARLSQHYPTIEIRAADVCLRASDSVLLAALCRGLVETAAREWARSAPVPDVPTTMVRLATWQAAREGTAGRLLDPFTYRPRPAWDVLDQLVEHIRPALSESGDVELVKEGMERIRTRGNGAQLQTRTMERTGQLIDVVAQAVRVTAGQEEED</sequence>
<comment type="function">
    <text evidence="5">ATP-dependent carboxylate-amine ligase which exhibits weak glutamate--cysteine ligase activity.</text>
</comment>
<dbReference type="NCBIfam" id="NF010041">
    <property type="entry name" value="PRK13517.1-1"/>
    <property type="match status" value="1"/>
</dbReference>
<keyword evidence="3 5" id="KW-0067">ATP-binding</keyword>
<dbReference type="InterPro" id="IPR011793">
    <property type="entry name" value="YbdK"/>
</dbReference>
<dbReference type="InterPro" id="IPR006336">
    <property type="entry name" value="GCS2"/>
</dbReference>
<evidence type="ECO:0000256" key="5">
    <source>
        <dbReference type="HAMAP-Rule" id="MF_01609"/>
    </source>
</evidence>
<comment type="caution">
    <text evidence="6">The sequence shown here is derived from an EMBL/GenBank/DDBJ whole genome shotgun (WGS) entry which is preliminary data.</text>
</comment>
<dbReference type="Gene3D" id="3.30.590.20">
    <property type="match status" value="1"/>
</dbReference>
<reference evidence="6 7" key="1">
    <citation type="submission" date="2022-11" db="EMBL/GenBank/DDBJ databases">
        <title>Anaerobic phenanthrene biodegradation by a DNRA strain PheN6.</title>
        <authorList>
            <person name="Zhang Z."/>
        </authorList>
    </citation>
    <scope>NUCLEOTIDE SEQUENCE [LARGE SCALE GENOMIC DNA]</scope>
    <source>
        <strain evidence="6 7">PheN6</strain>
    </source>
</reference>
<keyword evidence="7" id="KW-1185">Reference proteome</keyword>
<comment type="catalytic activity">
    <reaction evidence="4 5">
        <text>L-cysteine + L-glutamate + ATP = gamma-L-glutamyl-L-cysteine + ADP + phosphate + H(+)</text>
        <dbReference type="Rhea" id="RHEA:13285"/>
        <dbReference type="ChEBI" id="CHEBI:15378"/>
        <dbReference type="ChEBI" id="CHEBI:29985"/>
        <dbReference type="ChEBI" id="CHEBI:30616"/>
        <dbReference type="ChEBI" id="CHEBI:35235"/>
        <dbReference type="ChEBI" id="CHEBI:43474"/>
        <dbReference type="ChEBI" id="CHEBI:58173"/>
        <dbReference type="ChEBI" id="CHEBI:456216"/>
        <dbReference type="EC" id="6.3.2.2"/>
    </reaction>
</comment>
<accession>A0ABT5GFJ4</accession>
<evidence type="ECO:0000256" key="4">
    <source>
        <dbReference type="ARBA" id="ARBA00048819"/>
    </source>
</evidence>
<dbReference type="EC" id="6.3.2.2" evidence="5"/>
<evidence type="ECO:0000256" key="3">
    <source>
        <dbReference type="ARBA" id="ARBA00022840"/>
    </source>
</evidence>
<proteinExistence type="inferred from homology"/>
<dbReference type="GO" id="GO:0004357">
    <property type="term" value="F:glutamate-cysteine ligase activity"/>
    <property type="evidence" value="ECO:0007669"/>
    <property type="project" value="UniProtKB-EC"/>
</dbReference>
<evidence type="ECO:0000256" key="2">
    <source>
        <dbReference type="ARBA" id="ARBA00022741"/>
    </source>
</evidence>
<keyword evidence="1 5" id="KW-0436">Ligase</keyword>
<gene>
    <name evidence="6" type="ORF">OO014_07130</name>
</gene>
<dbReference type="InterPro" id="IPR014746">
    <property type="entry name" value="Gln_synth/guanido_kin_cat_dom"/>
</dbReference>
<dbReference type="Proteomes" id="UP001150259">
    <property type="component" value="Unassembled WGS sequence"/>
</dbReference>
<evidence type="ECO:0000313" key="6">
    <source>
        <dbReference type="EMBL" id="MDC5697028.1"/>
    </source>
</evidence>
<keyword evidence="2 5" id="KW-0547">Nucleotide-binding</keyword>
<dbReference type="InterPro" id="IPR050141">
    <property type="entry name" value="GCL_type2/YbdK_subfam"/>
</dbReference>
<name>A0ABT5GFJ4_9MICO</name>
<evidence type="ECO:0000256" key="1">
    <source>
        <dbReference type="ARBA" id="ARBA00022598"/>
    </source>
</evidence>
<dbReference type="NCBIfam" id="TIGR02050">
    <property type="entry name" value="gshA_cyan_rel"/>
    <property type="match status" value="1"/>
</dbReference>